<feature type="transmembrane region" description="Helical" evidence="2">
    <location>
        <begin position="138"/>
        <end position="155"/>
    </location>
</feature>
<evidence type="ECO:0000256" key="2">
    <source>
        <dbReference type="SAM" id="Phobius"/>
    </source>
</evidence>
<proteinExistence type="predicted"/>
<keyword evidence="2" id="KW-0472">Membrane</keyword>
<protein>
    <recommendedName>
        <fullName evidence="5">DUF1614 domain-containing protein</fullName>
    </recommendedName>
</protein>
<feature type="compositionally biased region" description="Basic and acidic residues" evidence="1">
    <location>
        <begin position="226"/>
        <end position="240"/>
    </location>
</feature>
<feature type="transmembrane region" description="Helical" evidence="2">
    <location>
        <begin position="6"/>
        <end position="23"/>
    </location>
</feature>
<feature type="transmembrane region" description="Helical" evidence="2">
    <location>
        <begin position="35"/>
        <end position="52"/>
    </location>
</feature>
<gene>
    <name evidence="3" type="ORF">H0A61_02133</name>
</gene>
<organism evidence="3 4">
    <name type="scientific">Koleobacter methoxysyntrophicus</name>
    <dbReference type="NCBI Taxonomy" id="2751313"/>
    <lineage>
        <taxon>Bacteria</taxon>
        <taxon>Bacillati</taxon>
        <taxon>Bacillota</taxon>
        <taxon>Clostridia</taxon>
        <taxon>Koleobacterales</taxon>
        <taxon>Koleobacteraceae</taxon>
        <taxon>Koleobacter</taxon>
    </lineage>
</organism>
<dbReference type="AlphaFoldDB" id="A0A8A0RNA9"/>
<evidence type="ECO:0000313" key="4">
    <source>
        <dbReference type="Proteomes" id="UP000662904"/>
    </source>
</evidence>
<sequence length="240" mass="25726">MFLSLGIIILLIVSVLIFFGLAQRVLDRMKLNDKTAILFIGAMVIGSFLPNIPLFSGLSINIGGGIIPIVLAVYLIIGAENQEKTRAIMASIITGGFVYTASKLLGADPGTMFLDPIYMYALIAGLVAYLIGRSRRAAFIAGILGIVLSDIAYIVEITLTNTPGGTTIGGAGVFDTTILAGIIAVAIAEIIGETRERLQGGTKKVRLKSDEEKNQMASFLSEDYFDNEKDNNEKDNKESD</sequence>
<dbReference type="Pfam" id="PF07758">
    <property type="entry name" value="DUF1614"/>
    <property type="match status" value="1"/>
</dbReference>
<feature type="transmembrane region" description="Helical" evidence="2">
    <location>
        <begin position="58"/>
        <end position="76"/>
    </location>
</feature>
<evidence type="ECO:0000256" key="1">
    <source>
        <dbReference type="SAM" id="MobiDB-lite"/>
    </source>
</evidence>
<reference evidence="3" key="1">
    <citation type="submission" date="2020-07" db="EMBL/GenBank/DDBJ databases">
        <title>Koleobacter methoxysyntrophicus gen. nov., sp. nov., a novel anaerobic bacterium isolated from deep subsurface oil field and proposal of Koleobacterales ord. nov. in the phylum Firmicutes.</title>
        <authorList>
            <person name="Sakamoto S."/>
            <person name="Tamaki H."/>
        </authorList>
    </citation>
    <scope>NUCLEOTIDE SEQUENCE</scope>
    <source>
        <strain evidence="3">NRmbB1</strain>
    </source>
</reference>
<keyword evidence="2" id="KW-1133">Transmembrane helix</keyword>
<keyword evidence="2" id="KW-0812">Transmembrane</keyword>
<feature type="region of interest" description="Disordered" evidence="1">
    <location>
        <begin position="217"/>
        <end position="240"/>
    </location>
</feature>
<evidence type="ECO:0000313" key="3">
    <source>
        <dbReference type="EMBL" id="QSQ09753.1"/>
    </source>
</evidence>
<dbReference type="EMBL" id="CP059066">
    <property type="protein sequence ID" value="QSQ09753.1"/>
    <property type="molecule type" value="Genomic_DNA"/>
</dbReference>
<evidence type="ECO:0008006" key="5">
    <source>
        <dbReference type="Google" id="ProtNLM"/>
    </source>
</evidence>
<accession>A0A8A0RNA9</accession>
<dbReference type="KEGG" id="kme:H0A61_02133"/>
<feature type="transmembrane region" description="Helical" evidence="2">
    <location>
        <begin position="167"/>
        <end position="188"/>
    </location>
</feature>
<name>A0A8A0RNA9_9FIRM</name>
<dbReference type="InterPro" id="IPR011672">
    <property type="entry name" value="DUF1614"/>
</dbReference>
<keyword evidence="4" id="KW-1185">Reference proteome</keyword>
<feature type="transmembrane region" description="Helical" evidence="2">
    <location>
        <begin position="112"/>
        <end position="131"/>
    </location>
</feature>
<dbReference type="Proteomes" id="UP000662904">
    <property type="component" value="Chromosome"/>
</dbReference>
<feature type="transmembrane region" description="Helical" evidence="2">
    <location>
        <begin position="88"/>
        <end position="106"/>
    </location>
</feature>